<feature type="region of interest" description="Disordered" evidence="1">
    <location>
        <begin position="164"/>
        <end position="188"/>
    </location>
</feature>
<dbReference type="GO" id="GO:0004190">
    <property type="term" value="F:aspartic-type endopeptidase activity"/>
    <property type="evidence" value="ECO:0007669"/>
    <property type="project" value="InterPro"/>
</dbReference>
<accession>A0A803MP81</accession>
<feature type="compositionally biased region" description="Basic and acidic residues" evidence="1">
    <location>
        <begin position="1"/>
        <end position="14"/>
    </location>
</feature>
<dbReference type="Gramene" id="AUR62033082-RA">
    <property type="protein sequence ID" value="AUR62033082-RA:cds"/>
    <property type="gene ID" value="AUR62033082"/>
</dbReference>
<sequence>MFEYKQDSKRDKGSKSSSGGKGKGGGAKPTDRSQSGGKPSEKKDKGREKDKSTDGKAKKGRFLCGGPHWARECPQRQKLNALIASSSGESSGDEAHIGKAKVNGQVSKALIDTGATNNFIAVQEDTRMGIRFVKKVGSLKTVNSKPVPICGVASKGWNDDYCKRPRGLDHPDYSRKSGSQDDLCHAAE</sequence>
<organism evidence="2 3">
    <name type="scientific">Chenopodium quinoa</name>
    <name type="common">Quinoa</name>
    <dbReference type="NCBI Taxonomy" id="63459"/>
    <lineage>
        <taxon>Eukaryota</taxon>
        <taxon>Viridiplantae</taxon>
        <taxon>Streptophyta</taxon>
        <taxon>Embryophyta</taxon>
        <taxon>Tracheophyta</taxon>
        <taxon>Spermatophyta</taxon>
        <taxon>Magnoliopsida</taxon>
        <taxon>eudicotyledons</taxon>
        <taxon>Gunneridae</taxon>
        <taxon>Pentapetalae</taxon>
        <taxon>Caryophyllales</taxon>
        <taxon>Chenopodiaceae</taxon>
        <taxon>Chenopodioideae</taxon>
        <taxon>Atripliceae</taxon>
        <taxon>Chenopodium</taxon>
    </lineage>
</organism>
<evidence type="ECO:0000256" key="1">
    <source>
        <dbReference type="SAM" id="MobiDB-lite"/>
    </source>
</evidence>
<reference evidence="2" key="2">
    <citation type="submission" date="2021-03" db="UniProtKB">
        <authorList>
            <consortium name="EnsemblPlants"/>
        </authorList>
    </citation>
    <scope>IDENTIFICATION</scope>
</reference>
<keyword evidence="3" id="KW-1185">Reference proteome</keyword>
<dbReference type="PROSITE" id="PS00141">
    <property type="entry name" value="ASP_PROTEASE"/>
    <property type="match status" value="1"/>
</dbReference>
<dbReference type="SUPFAM" id="SSF50630">
    <property type="entry name" value="Acid proteases"/>
    <property type="match status" value="1"/>
</dbReference>
<name>A0A803MP81_CHEQI</name>
<feature type="region of interest" description="Disordered" evidence="1">
    <location>
        <begin position="1"/>
        <end position="70"/>
    </location>
</feature>
<dbReference type="OMA" id="DHRATEC"/>
<dbReference type="CDD" id="cd00303">
    <property type="entry name" value="retropepsin_like"/>
    <property type="match status" value="1"/>
</dbReference>
<feature type="compositionally biased region" description="Basic and acidic residues" evidence="1">
    <location>
        <begin position="39"/>
        <end position="57"/>
    </location>
</feature>
<evidence type="ECO:0000313" key="3">
    <source>
        <dbReference type="Proteomes" id="UP000596660"/>
    </source>
</evidence>
<dbReference type="InterPro" id="IPR021109">
    <property type="entry name" value="Peptidase_aspartic_dom_sf"/>
</dbReference>
<reference evidence="2" key="1">
    <citation type="journal article" date="2017" name="Nature">
        <title>The genome of Chenopodium quinoa.</title>
        <authorList>
            <person name="Jarvis D.E."/>
            <person name="Ho Y.S."/>
            <person name="Lightfoot D.J."/>
            <person name="Schmoeckel S.M."/>
            <person name="Li B."/>
            <person name="Borm T.J.A."/>
            <person name="Ohyanagi H."/>
            <person name="Mineta K."/>
            <person name="Michell C.T."/>
            <person name="Saber N."/>
            <person name="Kharbatia N.M."/>
            <person name="Rupper R.R."/>
            <person name="Sharp A.R."/>
            <person name="Dally N."/>
            <person name="Boughton B.A."/>
            <person name="Woo Y.H."/>
            <person name="Gao G."/>
            <person name="Schijlen E.G.W.M."/>
            <person name="Guo X."/>
            <person name="Momin A.A."/>
            <person name="Negrao S."/>
            <person name="Al-Babili S."/>
            <person name="Gehring C."/>
            <person name="Roessner U."/>
            <person name="Jung C."/>
            <person name="Murphy K."/>
            <person name="Arold S.T."/>
            <person name="Gojobori T."/>
            <person name="van der Linden C.G."/>
            <person name="van Loo E.N."/>
            <person name="Jellen E.N."/>
            <person name="Maughan P.J."/>
            <person name="Tester M."/>
        </authorList>
    </citation>
    <scope>NUCLEOTIDE SEQUENCE [LARGE SCALE GENOMIC DNA]</scope>
    <source>
        <strain evidence="2">cv. PI 614886</strain>
    </source>
</reference>
<dbReference type="AlphaFoldDB" id="A0A803MP81"/>
<protein>
    <submittedName>
        <fullName evidence="2">Uncharacterized protein</fullName>
    </submittedName>
</protein>
<dbReference type="Proteomes" id="UP000596660">
    <property type="component" value="Unplaced"/>
</dbReference>
<dbReference type="InterPro" id="IPR001969">
    <property type="entry name" value="Aspartic_peptidase_AS"/>
</dbReference>
<evidence type="ECO:0000313" key="2">
    <source>
        <dbReference type="EnsemblPlants" id="AUR62033082-RA:cds"/>
    </source>
</evidence>
<proteinExistence type="predicted"/>
<dbReference type="EnsemblPlants" id="AUR62033082-RA">
    <property type="protein sequence ID" value="AUR62033082-RA:cds"/>
    <property type="gene ID" value="AUR62033082"/>
</dbReference>
<dbReference type="GO" id="GO:0006508">
    <property type="term" value="P:proteolysis"/>
    <property type="evidence" value="ECO:0007669"/>
    <property type="project" value="InterPro"/>
</dbReference>